<proteinExistence type="predicted"/>
<gene>
    <name evidence="1" type="ORF">CCAP1982_LOCUS23442</name>
</gene>
<comment type="caution">
    <text evidence="1">The sequence shown here is derived from an EMBL/GenBank/DDBJ whole genome shotgun (WGS) entry which is preliminary data.</text>
</comment>
<protein>
    <submittedName>
        <fullName evidence="1">(Mediterranean fruit fly) hypothetical protein</fullName>
    </submittedName>
</protein>
<dbReference type="EMBL" id="CAJHJT010000067">
    <property type="protein sequence ID" value="CAD7015503.1"/>
    <property type="molecule type" value="Genomic_DNA"/>
</dbReference>
<feature type="non-terminal residue" evidence="1">
    <location>
        <position position="1"/>
    </location>
</feature>
<dbReference type="Proteomes" id="UP000606786">
    <property type="component" value="Unassembled WGS sequence"/>
</dbReference>
<keyword evidence="2" id="KW-1185">Reference proteome</keyword>
<organism evidence="1 2">
    <name type="scientific">Ceratitis capitata</name>
    <name type="common">Mediterranean fruit fly</name>
    <name type="synonym">Tephritis capitata</name>
    <dbReference type="NCBI Taxonomy" id="7213"/>
    <lineage>
        <taxon>Eukaryota</taxon>
        <taxon>Metazoa</taxon>
        <taxon>Ecdysozoa</taxon>
        <taxon>Arthropoda</taxon>
        <taxon>Hexapoda</taxon>
        <taxon>Insecta</taxon>
        <taxon>Pterygota</taxon>
        <taxon>Neoptera</taxon>
        <taxon>Endopterygota</taxon>
        <taxon>Diptera</taxon>
        <taxon>Brachycera</taxon>
        <taxon>Muscomorpha</taxon>
        <taxon>Tephritoidea</taxon>
        <taxon>Tephritidae</taxon>
        <taxon>Ceratitis</taxon>
        <taxon>Ceratitis</taxon>
    </lineage>
</organism>
<accession>A0A811VN05</accession>
<evidence type="ECO:0000313" key="2">
    <source>
        <dbReference type="Proteomes" id="UP000606786"/>
    </source>
</evidence>
<sequence>ELAMPIVIKHRRLRVCVHKAMHKVQRLAAHASCMRKMGVQSYTFHLEILTVSVGYNATAASPSMMPTKAIAKIASAMRAEISEIDYLLERDWR</sequence>
<evidence type="ECO:0000313" key="1">
    <source>
        <dbReference type="EMBL" id="CAD7015503.1"/>
    </source>
</evidence>
<name>A0A811VN05_CERCA</name>
<reference evidence="1" key="1">
    <citation type="submission" date="2020-11" db="EMBL/GenBank/DDBJ databases">
        <authorList>
            <person name="Whitehead M."/>
        </authorList>
    </citation>
    <scope>NUCLEOTIDE SEQUENCE</scope>
    <source>
        <strain evidence="1">EGII</strain>
    </source>
</reference>
<dbReference type="AlphaFoldDB" id="A0A811VN05"/>